<dbReference type="PATRIC" id="fig|1339315.3.peg.2984"/>
<feature type="domain" description="Cation efflux protein transmembrane" evidence="10">
    <location>
        <begin position="23"/>
        <end position="210"/>
    </location>
</feature>
<feature type="transmembrane region" description="Helical" evidence="9">
    <location>
        <begin position="93"/>
        <end position="111"/>
    </location>
</feature>
<dbReference type="GO" id="GO:0005385">
    <property type="term" value="F:zinc ion transmembrane transporter activity"/>
    <property type="evidence" value="ECO:0007669"/>
    <property type="project" value="TreeGrafter"/>
</dbReference>
<dbReference type="PANTHER" id="PTHR11562:SF17">
    <property type="entry name" value="RE54080P-RELATED"/>
    <property type="match status" value="1"/>
</dbReference>
<evidence type="ECO:0000256" key="2">
    <source>
        <dbReference type="ARBA" id="ARBA00008873"/>
    </source>
</evidence>
<evidence type="ECO:0000256" key="6">
    <source>
        <dbReference type="ARBA" id="ARBA00022989"/>
    </source>
</evidence>
<keyword evidence="5" id="KW-0864">Zinc transport</keyword>
<dbReference type="InterPro" id="IPR027469">
    <property type="entry name" value="Cation_efflux_TMD_sf"/>
</dbReference>
<dbReference type="PANTHER" id="PTHR11562">
    <property type="entry name" value="CATION EFFLUX PROTEIN/ ZINC TRANSPORTER"/>
    <property type="match status" value="1"/>
</dbReference>
<dbReference type="Proteomes" id="UP000020529">
    <property type="component" value="Unassembled WGS sequence"/>
</dbReference>
<dbReference type="AlphaFoldDB" id="A0A015TTK0"/>
<dbReference type="Pfam" id="PF01545">
    <property type="entry name" value="Cation_efflux"/>
    <property type="match status" value="1"/>
</dbReference>
<keyword evidence="5" id="KW-0862">Zinc</keyword>
<evidence type="ECO:0000256" key="5">
    <source>
        <dbReference type="ARBA" id="ARBA00022906"/>
    </source>
</evidence>
<proteinExistence type="inferred from homology"/>
<evidence type="ECO:0000256" key="8">
    <source>
        <dbReference type="ARBA" id="ARBA00023136"/>
    </source>
</evidence>
<dbReference type="InterPro" id="IPR036837">
    <property type="entry name" value="Cation_efflux_CTD_sf"/>
</dbReference>
<keyword evidence="7" id="KW-0406">Ion transport</keyword>
<keyword evidence="6 9" id="KW-1133">Transmembrane helix</keyword>
<evidence type="ECO:0000313" key="12">
    <source>
        <dbReference type="EMBL" id="EXY73991.1"/>
    </source>
</evidence>
<dbReference type="Gene3D" id="1.20.1510.10">
    <property type="entry name" value="Cation efflux protein transmembrane domain"/>
    <property type="match status" value="1"/>
</dbReference>
<evidence type="ECO:0000256" key="4">
    <source>
        <dbReference type="ARBA" id="ARBA00022692"/>
    </source>
</evidence>
<reference evidence="12 13" key="1">
    <citation type="submission" date="2014-02" db="EMBL/GenBank/DDBJ databases">
        <authorList>
            <person name="Sears C."/>
            <person name="Carroll K."/>
            <person name="Sack B.R."/>
            <person name="Qadri F."/>
            <person name="Myers L.L."/>
            <person name="Chung G.-T."/>
            <person name="Escheverria P."/>
            <person name="Fraser C.M."/>
            <person name="Sadzewicz L."/>
            <person name="Shefchek K.A."/>
            <person name="Tallon L."/>
            <person name="Das S.P."/>
            <person name="Daugherty S."/>
            <person name="Mongodin E.F."/>
        </authorList>
    </citation>
    <scope>NUCLEOTIDE SEQUENCE [LARGE SCALE GENOMIC DNA]</scope>
    <source>
        <strain evidence="13">3988T(B)14</strain>
    </source>
</reference>
<keyword evidence="3" id="KW-0813">Transport</keyword>
<protein>
    <submittedName>
        <fullName evidence="12">Cation diffusion facilitator transporter family protein</fullName>
    </submittedName>
</protein>
<feature type="domain" description="Cation efflux protein cytoplasmic" evidence="11">
    <location>
        <begin position="219"/>
        <end position="285"/>
    </location>
</feature>
<dbReference type="InterPro" id="IPR027470">
    <property type="entry name" value="Cation_efflux_CTD"/>
</dbReference>
<gene>
    <name evidence="12" type="ORF">M124_2273</name>
</gene>
<dbReference type="NCBIfam" id="TIGR01297">
    <property type="entry name" value="CDF"/>
    <property type="match status" value="1"/>
</dbReference>
<evidence type="ECO:0000256" key="7">
    <source>
        <dbReference type="ARBA" id="ARBA00023065"/>
    </source>
</evidence>
<evidence type="ECO:0000259" key="11">
    <source>
        <dbReference type="Pfam" id="PF16916"/>
    </source>
</evidence>
<keyword evidence="8 9" id="KW-0472">Membrane</keyword>
<dbReference type="RefSeq" id="WP_010993104.1">
    <property type="nucleotide sequence ID" value="NZ_JGCY01000328.1"/>
</dbReference>
<evidence type="ECO:0000256" key="9">
    <source>
        <dbReference type="SAM" id="Phobius"/>
    </source>
</evidence>
<dbReference type="InterPro" id="IPR058533">
    <property type="entry name" value="Cation_efflux_TM"/>
</dbReference>
<feature type="transmembrane region" description="Helical" evidence="9">
    <location>
        <begin position="188"/>
        <end position="205"/>
    </location>
</feature>
<dbReference type="InterPro" id="IPR002524">
    <property type="entry name" value="Cation_efflux"/>
</dbReference>
<dbReference type="Pfam" id="PF16916">
    <property type="entry name" value="ZT_dimer"/>
    <property type="match status" value="1"/>
</dbReference>
<dbReference type="SUPFAM" id="SSF161111">
    <property type="entry name" value="Cation efflux protein transmembrane domain-like"/>
    <property type="match status" value="1"/>
</dbReference>
<evidence type="ECO:0000313" key="13">
    <source>
        <dbReference type="Proteomes" id="UP000020529"/>
    </source>
</evidence>
<comment type="caution">
    <text evidence="12">The sequence shown here is derived from an EMBL/GenBank/DDBJ whole genome shotgun (WGS) entry which is preliminary data.</text>
</comment>
<dbReference type="SUPFAM" id="SSF160240">
    <property type="entry name" value="Cation efflux protein cytoplasmic domain-like"/>
    <property type="match status" value="1"/>
</dbReference>
<dbReference type="EMBL" id="JGCY01000328">
    <property type="protein sequence ID" value="EXY73991.1"/>
    <property type="molecule type" value="Genomic_DNA"/>
</dbReference>
<feature type="transmembrane region" description="Helical" evidence="9">
    <location>
        <begin position="123"/>
        <end position="144"/>
    </location>
</feature>
<sequence length="302" mass="33108">MAHSHEHHHEHVHELTSLNKSFIIGITLNILFVLVEFGIGFYYDSLGLLSDAGHNLGDVASLVLAMLAFRLAKVHPNSRYTYGYKKSTVLVSLLNAVILLVAVGIIITESIEKLFHPVPVEGAAIAWTAGVGVVINAVTAWLFMKDKEKDLNVKGAYLHMAADTLVSVGVVISGIIIMYTGWTLVDPIIGLVIAVIIVISTWSLLHDSLRLSLDGVPMGIDSEKIGRVILEQPGVESYHHLHIWALSTTETALTAHIVIGDLRRMEEVKREVKHELEHVGITHATLEFEYKGACCEGEDCIS</sequence>
<keyword evidence="4 9" id="KW-0812">Transmembrane</keyword>
<evidence type="ECO:0000256" key="3">
    <source>
        <dbReference type="ARBA" id="ARBA00022448"/>
    </source>
</evidence>
<feature type="transmembrane region" description="Helical" evidence="9">
    <location>
        <begin position="156"/>
        <end position="182"/>
    </location>
</feature>
<feature type="transmembrane region" description="Helical" evidence="9">
    <location>
        <begin position="21"/>
        <end position="43"/>
    </location>
</feature>
<comment type="subcellular location">
    <subcellularLocation>
        <location evidence="1">Membrane</location>
        <topology evidence="1">Multi-pass membrane protein</topology>
    </subcellularLocation>
</comment>
<organism evidence="12 13">
    <name type="scientific">Bacteroides fragilis str. 3988T(B)14</name>
    <dbReference type="NCBI Taxonomy" id="1339315"/>
    <lineage>
        <taxon>Bacteria</taxon>
        <taxon>Pseudomonadati</taxon>
        <taxon>Bacteroidota</taxon>
        <taxon>Bacteroidia</taxon>
        <taxon>Bacteroidales</taxon>
        <taxon>Bacteroidaceae</taxon>
        <taxon>Bacteroides</taxon>
    </lineage>
</organism>
<dbReference type="GO" id="GO:0005886">
    <property type="term" value="C:plasma membrane"/>
    <property type="evidence" value="ECO:0007669"/>
    <property type="project" value="TreeGrafter"/>
</dbReference>
<evidence type="ECO:0000256" key="1">
    <source>
        <dbReference type="ARBA" id="ARBA00004141"/>
    </source>
</evidence>
<feature type="transmembrane region" description="Helical" evidence="9">
    <location>
        <begin position="55"/>
        <end position="72"/>
    </location>
</feature>
<dbReference type="GeneID" id="60366432"/>
<comment type="similarity">
    <text evidence="2">Belongs to the cation diffusion facilitator (CDF) transporter (TC 2.A.4) family. SLC30A subfamily.</text>
</comment>
<evidence type="ECO:0000259" key="10">
    <source>
        <dbReference type="Pfam" id="PF01545"/>
    </source>
</evidence>
<accession>A0A015TTK0</accession>
<name>A0A015TTK0_BACFG</name>
<dbReference type="InterPro" id="IPR050681">
    <property type="entry name" value="CDF/SLC30A"/>
</dbReference>